<dbReference type="PANTHER" id="PTHR48106:SF18">
    <property type="entry name" value="QUINONE OXIDOREDUCTASE PIG3"/>
    <property type="match status" value="1"/>
</dbReference>
<dbReference type="GO" id="GO:0016651">
    <property type="term" value="F:oxidoreductase activity, acting on NAD(P)H"/>
    <property type="evidence" value="ECO:0007669"/>
    <property type="project" value="TreeGrafter"/>
</dbReference>
<sequence>MSENVSKQIRSEVTKEGKLLISIKNTEIPVPKEDEVLIKIEATPINPSDLGLLIGPADVSSMTVSGEGEDSEVNMDIPENFLRVVTDRIGQSLPVGNEGGGVVVAAGGKDIEELVGKTVGVAGGSMYSQYRCVKASSCFVMNEGTTPAESASCFVNPLTSLAMVETMRMENHSALVHTAAGSNLGQMLIKICLSEEVPLVNIIRKEEHVDQLTDIGAKYVCNSSRDTFLEDLINAIIETRATIAFDATGGGKLSGQILTAMEVAASKTASEYNRYGSDTFKQVYIYGGLDRSPTTLTRSFGFSWSLGGWLLTPFITKIGPERFNELKQRVVDEIKTTFASHYTKEISLAEVLLPENINVYSKQSTGEKYLINPNKY</sequence>
<dbReference type="GO" id="GO:0070402">
    <property type="term" value="F:NADPH binding"/>
    <property type="evidence" value="ECO:0007669"/>
    <property type="project" value="TreeGrafter"/>
</dbReference>
<proteinExistence type="predicted"/>
<keyword evidence="2" id="KW-0560">Oxidoreductase</keyword>
<organism evidence="3">
    <name type="scientific">marine metagenome</name>
    <dbReference type="NCBI Taxonomy" id="408172"/>
    <lineage>
        <taxon>unclassified sequences</taxon>
        <taxon>metagenomes</taxon>
        <taxon>ecological metagenomes</taxon>
    </lineage>
</organism>
<dbReference type="EMBL" id="UINC01006003">
    <property type="protein sequence ID" value="SVA24883.1"/>
    <property type="molecule type" value="Genomic_DNA"/>
</dbReference>
<dbReference type="Gene3D" id="3.40.50.720">
    <property type="entry name" value="NAD(P)-binding Rossmann-like Domain"/>
    <property type="match status" value="1"/>
</dbReference>
<evidence type="ECO:0000313" key="3">
    <source>
        <dbReference type="EMBL" id="SVA24883.1"/>
    </source>
</evidence>
<dbReference type="CDD" id="cd08291">
    <property type="entry name" value="ETR_like_1"/>
    <property type="match status" value="1"/>
</dbReference>
<dbReference type="InterPro" id="IPR011032">
    <property type="entry name" value="GroES-like_sf"/>
</dbReference>
<dbReference type="PANTHER" id="PTHR48106">
    <property type="entry name" value="QUINONE OXIDOREDUCTASE PIG3-RELATED"/>
    <property type="match status" value="1"/>
</dbReference>
<reference evidence="3" key="1">
    <citation type="submission" date="2018-05" db="EMBL/GenBank/DDBJ databases">
        <authorList>
            <person name="Lanie J.A."/>
            <person name="Ng W.-L."/>
            <person name="Kazmierczak K.M."/>
            <person name="Andrzejewski T.M."/>
            <person name="Davidsen T.M."/>
            <person name="Wayne K.J."/>
            <person name="Tettelin H."/>
            <person name="Glass J.I."/>
            <person name="Rusch D."/>
            <person name="Podicherti R."/>
            <person name="Tsui H.-C.T."/>
            <person name="Winkler M.E."/>
        </authorList>
    </citation>
    <scope>NUCLEOTIDE SEQUENCE</scope>
</reference>
<dbReference type="SUPFAM" id="SSF50129">
    <property type="entry name" value="GroES-like"/>
    <property type="match status" value="1"/>
</dbReference>
<dbReference type="InterPro" id="IPR036291">
    <property type="entry name" value="NAD(P)-bd_dom_sf"/>
</dbReference>
<dbReference type="SUPFAM" id="SSF51735">
    <property type="entry name" value="NAD(P)-binding Rossmann-fold domains"/>
    <property type="match status" value="1"/>
</dbReference>
<dbReference type="Gene3D" id="3.90.180.10">
    <property type="entry name" value="Medium-chain alcohol dehydrogenases, catalytic domain"/>
    <property type="match status" value="1"/>
</dbReference>
<accession>A0A381UE04</accession>
<dbReference type="AlphaFoldDB" id="A0A381UE04"/>
<keyword evidence="1" id="KW-0521">NADP</keyword>
<evidence type="ECO:0000256" key="2">
    <source>
        <dbReference type="ARBA" id="ARBA00023002"/>
    </source>
</evidence>
<evidence type="ECO:0008006" key="4">
    <source>
        <dbReference type="Google" id="ProtNLM"/>
    </source>
</evidence>
<gene>
    <name evidence="3" type="ORF">METZ01_LOCUS77737</name>
</gene>
<evidence type="ECO:0000256" key="1">
    <source>
        <dbReference type="ARBA" id="ARBA00022857"/>
    </source>
</evidence>
<name>A0A381UE04_9ZZZZ</name>
<protein>
    <recommendedName>
        <fullName evidence="4">Enoyl reductase (ER) domain-containing protein</fullName>
    </recommendedName>
</protein>